<proteinExistence type="predicted"/>
<evidence type="ECO:0000313" key="4">
    <source>
        <dbReference type="Proteomes" id="UP000824135"/>
    </source>
</evidence>
<dbReference type="InterPro" id="IPR011033">
    <property type="entry name" value="PRC_barrel-like_sf"/>
</dbReference>
<gene>
    <name evidence="3" type="ORF">H9728_06975</name>
</gene>
<dbReference type="EMBL" id="DXCO01000040">
    <property type="protein sequence ID" value="HIY78773.1"/>
    <property type="molecule type" value="Genomic_DNA"/>
</dbReference>
<name>A0A9D1ZCC3_9FIRM</name>
<dbReference type="Gene3D" id="2.30.30.240">
    <property type="entry name" value="PRC-barrel domain"/>
    <property type="match status" value="1"/>
</dbReference>
<dbReference type="AlphaFoldDB" id="A0A9D1ZCC3"/>
<dbReference type="InterPro" id="IPR027275">
    <property type="entry name" value="PRC-brl_dom"/>
</dbReference>
<dbReference type="PANTHER" id="PTHR40061">
    <property type="entry name" value="SPORULATION PROTEIN YLMC-RELATED"/>
    <property type="match status" value="1"/>
</dbReference>
<reference evidence="3" key="2">
    <citation type="submission" date="2021-04" db="EMBL/GenBank/DDBJ databases">
        <authorList>
            <person name="Gilroy R."/>
        </authorList>
    </citation>
    <scope>NUCLEOTIDE SEQUENCE</scope>
    <source>
        <strain evidence="3">CHK199-9574</strain>
    </source>
</reference>
<dbReference type="InterPro" id="IPR014238">
    <property type="entry name" value="Spore_YlmC/YmxH"/>
</dbReference>
<dbReference type="Pfam" id="PF05239">
    <property type="entry name" value="PRC"/>
    <property type="match status" value="1"/>
</dbReference>
<sequence>METSFSELKCKFVVNVTDGRNLGKTNDVVFTYPEGRVLGIVVPGGRGLRLFKNNDMFISLKSIVKIGADVVLVDLKSSPKPDRPCKKPHYEEYCQPERPEGRRSFEEYE</sequence>
<organism evidence="3 4">
    <name type="scientific">Candidatus Borkfalkia excrementavium</name>
    <dbReference type="NCBI Taxonomy" id="2838505"/>
    <lineage>
        <taxon>Bacteria</taxon>
        <taxon>Bacillati</taxon>
        <taxon>Bacillota</taxon>
        <taxon>Clostridia</taxon>
        <taxon>Christensenellales</taxon>
        <taxon>Christensenellaceae</taxon>
        <taxon>Candidatus Borkfalkia</taxon>
    </lineage>
</organism>
<dbReference type="Proteomes" id="UP000824135">
    <property type="component" value="Unassembled WGS sequence"/>
</dbReference>
<evidence type="ECO:0000313" key="3">
    <source>
        <dbReference type="EMBL" id="HIY78773.1"/>
    </source>
</evidence>
<comment type="caution">
    <text evidence="3">The sequence shown here is derived from an EMBL/GenBank/DDBJ whole genome shotgun (WGS) entry which is preliminary data.</text>
</comment>
<dbReference type="SUPFAM" id="SSF50346">
    <property type="entry name" value="PRC-barrel domain"/>
    <property type="match status" value="1"/>
</dbReference>
<feature type="region of interest" description="Disordered" evidence="1">
    <location>
        <begin position="79"/>
        <end position="109"/>
    </location>
</feature>
<accession>A0A9D1ZCC3</accession>
<dbReference type="NCBIfam" id="TIGR02888">
    <property type="entry name" value="spore_YlmC_YmxH"/>
    <property type="match status" value="1"/>
</dbReference>
<evidence type="ECO:0000259" key="2">
    <source>
        <dbReference type="Pfam" id="PF05239"/>
    </source>
</evidence>
<evidence type="ECO:0000256" key="1">
    <source>
        <dbReference type="SAM" id="MobiDB-lite"/>
    </source>
</evidence>
<dbReference type="PANTHER" id="PTHR40061:SF1">
    <property type="entry name" value="SPORULATION PROTEIN YLMC-RELATED"/>
    <property type="match status" value="1"/>
</dbReference>
<reference evidence="3" key="1">
    <citation type="journal article" date="2021" name="PeerJ">
        <title>Extensive microbial diversity within the chicken gut microbiome revealed by metagenomics and culture.</title>
        <authorList>
            <person name="Gilroy R."/>
            <person name="Ravi A."/>
            <person name="Getino M."/>
            <person name="Pursley I."/>
            <person name="Horton D.L."/>
            <person name="Alikhan N.F."/>
            <person name="Baker D."/>
            <person name="Gharbi K."/>
            <person name="Hall N."/>
            <person name="Watson M."/>
            <person name="Adriaenssens E.M."/>
            <person name="Foster-Nyarko E."/>
            <person name="Jarju S."/>
            <person name="Secka A."/>
            <person name="Antonio M."/>
            <person name="Oren A."/>
            <person name="Chaudhuri R.R."/>
            <person name="La Ragione R."/>
            <person name="Hildebrand F."/>
            <person name="Pallen M.J."/>
        </authorList>
    </citation>
    <scope>NUCLEOTIDE SEQUENCE</scope>
    <source>
        <strain evidence="3">CHK199-9574</strain>
    </source>
</reference>
<protein>
    <submittedName>
        <fullName evidence="3">YlmC/YmxH family sporulation protein</fullName>
    </submittedName>
</protein>
<feature type="domain" description="PRC-barrel" evidence="2">
    <location>
        <begin position="5"/>
        <end position="75"/>
    </location>
</feature>